<organism evidence="1">
    <name type="scientific">Variovorax paradoxus</name>
    <dbReference type="NCBI Taxonomy" id="34073"/>
    <lineage>
        <taxon>Bacteria</taxon>
        <taxon>Pseudomonadati</taxon>
        <taxon>Pseudomonadota</taxon>
        <taxon>Betaproteobacteria</taxon>
        <taxon>Burkholderiales</taxon>
        <taxon>Comamonadaceae</taxon>
        <taxon>Variovorax</taxon>
    </lineage>
</organism>
<reference evidence="1" key="1">
    <citation type="submission" date="2019-12" db="EMBL/GenBank/DDBJ databases">
        <authorList>
            <person name="Cremers G."/>
        </authorList>
    </citation>
    <scope>NUCLEOTIDE SEQUENCE</scope>
    <source>
        <strain evidence="1">Vvax</strain>
    </source>
</reference>
<dbReference type="EMBL" id="LR743507">
    <property type="protein sequence ID" value="CAA2104316.1"/>
    <property type="molecule type" value="Genomic_DNA"/>
</dbReference>
<evidence type="ECO:0000313" key="1">
    <source>
        <dbReference type="EMBL" id="CAA2104316.1"/>
    </source>
</evidence>
<name>A0A679IZU7_VARPD</name>
<sequence>MKLPMMNFSLSRWGRSGVGAGGLDVAAALQAPLAPIPTFPRKGKEQDR</sequence>
<protein>
    <submittedName>
        <fullName evidence="1">Uncharacterized protein</fullName>
    </submittedName>
</protein>
<dbReference type="AlphaFoldDB" id="A0A679IZU7"/>
<accession>A0A679IZU7</accession>
<gene>
    <name evidence="1" type="ORF">VVAX_02704</name>
</gene>
<proteinExistence type="predicted"/>